<dbReference type="EMBL" id="JAHXZJ010000001">
    <property type="protein sequence ID" value="KAH0566901.1"/>
    <property type="molecule type" value="Genomic_DNA"/>
</dbReference>
<reference evidence="1 2" key="1">
    <citation type="journal article" date="2021" name="J. Hered.">
        <title>A chromosome-level genome assembly of the parasitoid wasp, Cotesia glomerata (Hymenoptera: Braconidae).</title>
        <authorList>
            <person name="Pinto B.J."/>
            <person name="Weis J.J."/>
            <person name="Gamble T."/>
            <person name="Ode P.J."/>
            <person name="Paul R."/>
            <person name="Zaspel J.M."/>
        </authorList>
    </citation>
    <scope>NUCLEOTIDE SEQUENCE [LARGE SCALE GENOMIC DNA]</scope>
    <source>
        <strain evidence="1">CgM1</strain>
    </source>
</reference>
<evidence type="ECO:0000313" key="2">
    <source>
        <dbReference type="Proteomes" id="UP000826195"/>
    </source>
</evidence>
<comment type="caution">
    <text evidence="1">The sequence shown here is derived from an EMBL/GenBank/DDBJ whole genome shotgun (WGS) entry which is preliminary data.</text>
</comment>
<organism evidence="1 2">
    <name type="scientific">Cotesia glomerata</name>
    <name type="common">Lepidopteran parasitic wasp</name>
    <name type="synonym">Apanteles glomeratus</name>
    <dbReference type="NCBI Taxonomy" id="32391"/>
    <lineage>
        <taxon>Eukaryota</taxon>
        <taxon>Metazoa</taxon>
        <taxon>Ecdysozoa</taxon>
        <taxon>Arthropoda</taxon>
        <taxon>Hexapoda</taxon>
        <taxon>Insecta</taxon>
        <taxon>Pterygota</taxon>
        <taxon>Neoptera</taxon>
        <taxon>Endopterygota</taxon>
        <taxon>Hymenoptera</taxon>
        <taxon>Apocrita</taxon>
        <taxon>Ichneumonoidea</taxon>
        <taxon>Braconidae</taxon>
        <taxon>Microgastrinae</taxon>
        <taxon>Cotesia</taxon>
    </lineage>
</organism>
<gene>
    <name evidence="1" type="ORF">KQX54_005290</name>
</gene>
<evidence type="ECO:0000313" key="1">
    <source>
        <dbReference type="EMBL" id="KAH0566901.1"/>
    </source>
</evidence>
<keyword evidence="2" id="KW-1185">Reference proteome</keyword>
<dbReference type="AlphaFoldDB" id="A0AAV7J688"/>
<dbReference type="Proteomes" id="UP000826195">
    <property type="component" value="Unassembled WGS sequence"/>
</dbReference>
<accession>A0AAV7J688</accession>
<name>A0AAV7J688_COTGL</name>
<sequence>MKLPTIGNFPKLSCTLTFIPPPSYCTQSVATPNNLLHLAAILSPCFSENMIPGSVSPRRPSRDKRVSDRWPVLIRPEYPVLPHMSFGLSFCGLCVKFTQTASNTYACWRAFKSSTQSRRRGSTPVRNSLAGRETLWRRTRRLSSDVGRRYLHSTSVPS</sequence>
<proteinExistence type="predicted"/>
<protein>
    <submittedName>
        <fullName evidence="1">Uncharacterized protein</fullName>
    </submittedName>
</protein>